<dbReference type="Gene3D" id="2.20.70.10">
    <property type="match status" value="1"/>
</dbReference>
<feature type="compositionally biased region" description="Polar residues" evidence="4">
    <location>
        <begin position="295"/>
        <end position="328"/>
    </location>
</feature>
<feature type="region of interest" description="Disordered" evidence="4">
    <location>
        <begin position="286"/>
        <end position="328"/>
    </location>
</feature>
<evidence type="ECO:0000256" key="4">
    <source>
        <dbReference type="SAM" id="MobiDB-lite"/>
    </source>
</evidence>
<evidence type="ECO:0000259" key="5">
    <source>
        <dbReference type="PROSITE" id="PS50020"/>
    </source>
</evidence>
<evidence type="ECO:0000256" key="3">
    <source>
        <dbReference type="ARBA" id="ARBA00023242"/>
    </source>
</evidence>
<feature type="compositionally biased region" description="Polar residues" evidence="4">
    <location>
        <begin position="137"/>
        <end position="153"/>
    </location>
</feature>
<keyword evidence="3" id="KW-0539">Nucleus</keyword>
<dbReference type="InterPro" id="IPR036020">
    <property type="entry name" value="WW_dom_sf"/>
</dbReference>
<dbReference type="SMART" id="SM00456">
    <property type="entry name" value="WW"/>
    <property type="match status" value="1"/>
</dbReference>
<dbReference type="CDD" id="cd00201">
    <property type="entry name" value="WW"/>
    <property type="match status" value="1"/>
</dbReference>
<feature type="region of interest" description="Disordered" evidence="4">
    <location>
        <begin position="179"/>
        <end position="265"/>
    </location>
</feature>
<dbReference type="GO" id="GO:0006325">
    <property type="term" value="P:chromatin organization"/>
    <property type="evidence" value="ECO:0007669"/>
    <property type="project" value="UniProtKB-KW"/>
</dbReference>
<dbReference type="GO" id="GO:1904263">
    <property type="term" value="P:positive regulation of TORC1 signaling"/>
    <property type="evidence" value="ECO:0007669"/>
    <property type="project" value="TreeGrafter"/>
</dbReference>
<organism evidence="6 7">
    <name type="scientific">Pocillopora meandrina</name>
    <dbReference type="NCBI Taxonomy" id="46732"/>
    <lineage>
        <taxon>Eukaryota</taxon>
        <taxon>Metazoa</taxon>
        <taxon>Cnidaria</taxon>
        <taxon>Anthozoa</taxon>
        <taxon>Hexacorallia</taxon>
        <taxon>Scleractinia</taxon>
        <taxon>Astrocoeniina</taxon>
        <taxon>Pocilloporidae</taxon>
        <taxon>Pocillopora</taxon>
    </lineage>
</organism>
<dbReference type="SUPFAM" id="SSF51045">
    <property type="entry name" value="WW domain"/>
    <property type="match status" value="1"/>
</dbReference>
<feature type="domain" description="WW" evidence="5">
    <location>
        <begin position="141"/>
        <end position="174"/>
    </location>
</feature>
<sequence length="665" mass="72967">MTSAGLRVSGAYPPPKVTLAVLMSNRKYPRLVDGYNDRSQYHPCQASSKFSSKIHPNCNSESGRERERSPISSTNSRGSSPYSRHSNFSPRSHRSKPYSRSREGNKRGSSKSPTDAHSHHTLPNSNSHGNERHSKPNHVNSDETSVWSQHTSSSGKVYYYNCKTEKSQWEKPKEWIERERREKDRKDREKRDFMAARDGRENREHLASSKPSKYISPSKNIHRDHHSSSDKRDGNHTESRNMSAEQKKEIQQRLSGTTDRGSPVVKTSCVHTAALPTVVYRPSPTVASMGGESAVSPSGSLQDVSPPTTPSSRSNMYEPSSHTPSPNIVTAVSPQVAQQHGVPSPQFSSRHSAISLAPNVFPQAPAVTGAPRVVPQQYQYPVGHPHIQNDYRQQYVNSNSNPPQLQITKAALPLQATHVPSPQQPVMFNQQISSQTALHPLQQATLVLQQRKMSEAQAAAAGVGNIQPSYPVAASTVTPAAPLPQLAVSPVSVAIHRKEDRSHVHSSPGSPVVFTQHPPVAVVNESSSSHSHHSSHQQLASSSSLVSSSPLSHSSNASSPVPVVQPAAPTVNLQTVAKYVDKNLISHLSAWPTEAMDRQLQKLWEETGSFSNDSDKAKIEQMQLQSEVGFMEMRLDTASRRISSLKGMTRTLEALLAESEAKFLS</sequence>
<dbReference type="InterPro" id="IPR001202">
    <property type="entry name" value="WW_dom"/>
</dbReference>
<dbReference type="PANTHER" id="PTHR15911">
    <property type="entry name" value="WW DOMAIN-CONTAINING ADAPTER PROTEIN WITH COILED-COIL"/>
    <property type="match status" value="1"/>
</dbReference>
<dbReference type="PANTHER" id="PTHR15911:SF6">
    <property type="entry name" value="WW DOMAIN-CONTAINING ADAPTER PROTEIN WITH COILED-COIL"/>
    <property type="match status" value="1"/>
</dbReference>
<keyword evidence="7" id="KW-1185">Reference proteome</keyword>
<comment type="subcellular location">
    <subcellularLocation>
        <location evidence="1">Nucleus</location>
    </subcellularLocation>
</comment>
<feature type="region of interest" description="Disordered" evidence="4">
    <location>
        <begin position="43"/>
        <end position="153"/>
    </location>
</feature>
<dbReference type="PROSITE" id="PS01159">
    <property type="entry name" value="WW_DOMAIN_1"/>
    <property type="match status" value="1"/>
</dbReference>
<accession>A0AAU9X1M2</accession>
<dbReference type="GO" id="GO:0010506">
    <property type="term" value="P:regulation of autophagy"/>
    <property type="evidence" value="ECO:0007669"/>
    <property type="project" value="TreeGrafter"/>
</dbReference>
<dbReference type="PROSITE" id="PS50020">
    <property type="entry name" value="WW_DOMAIN_2"/>
    <property type="match status" value="1"/>
</dbReference>
<keyword evidence="2" id="KW-0156">Chromatin regulator</keyword>
<dbReference type="InterPro" id="IPR038867">
    <property type="entry name" value="WAC"/>
</dbReference>
<dbReference type="EMBL" id="CALNXJ010000028">
    <property type="protein sequence ID" value="CAH3133818.1"/>
    <property type="molecule type" value="Genomic_DNA"/>
</dbReference>
<name>A0AAU9X1M2_9CNID</name>
<feature type="compositionally biased region" description="Polar residues" evidence="4">
    <location>
        <begin position="110"/>
        <end position="128"/>
    </location>
</feature>
<dbReference type="AlphaFoldDB" id="A0AAU9X1M2"/>
<comment type="caution">
    <text evidence="6">The sequence shown here is derived from an EMBL/GenBank/DDBJ whole genome shotgun (WGS) entry which is preliminary data.</text>
</comment>
<dbReference type="GO" id="GO:0000993">
    <property type="term" value="F:RNA polymerase II complex binding"/>
    <property type="evidence" value="ECO:0007669"/>
    <property type="project" value="TreeGrafter"/>
</dbReference>
<evidence type="ECO:0000256" key="1">
    <source>
        <dbReference type="ARBA" id="ARBA00004123"/>
    </source>
</evidence>
<dbReference type="GO" id="GO:0003682">
    <property type="term" value="F:chromatin binding"/>
    <property type="evidence" value="ECO:0007669"/>
    <property type="project" value="TreeGrafter"/>
</dbReference>
<protein>
    <recommendedName>
        <fullName evidence="5">WW domain-containing protein</fullName>
    </recommendedName>
</protein>
<feature type="region of interest" description="Disordered" evidence="4">
    <location>
        <begin position="523"/>
        <end position="563"/>
    </location>
</feature>
<evidence type="ECO:0000313" key="6">
    <source>
        <dbReference type="EMBL" id="CAH3133818.1"/>
    </source>
</evidence>
<dbReference type="Pfam" id="PF00397">
    <property type="entry name" value="WW"/>
    <property type="match status" value="1"/>
</dbReference>
<reference evidence="6 7" key="1">
    <citation type="submission" date="2022-05" db="EMBL/GenBank/DDBJ databases">
        <authorList>
            <consortium name="Genoscope - CEA"/>
            <person name="William W."/>
        </authorList>
    </citation>
    <scope>NUCLEOTIDE SEQUENCE [LARGE SCALE GENOMIC DNA]</scope>
</reference>
<evidence type="ECO:0000313" key="7">
    <source>
        <dbReference type="Proteomes" id="UP001159428"/>
    </source>
</evidence>
<feature type="compositionally biased region" description="Polar residues" evidence="4">
    <location>
        <begin position="70"/>
        <end position="90"/>
    </location>
</feature>
<feature type="compositionally biased region" description="Basic and acidic residues" evidence="4">
    <location>
        <begin position="226"/>
        <end position="251"/>
    </location>
</feature>
<evidence type="ECO:0000256" key="2">
    <source>
        <dbReference type="ARBA" id="ARBA00022853"/>
    </source>
</evidence>
<dbReference type="Proteomes" id="UP001159428">
    <property type="component" value="Unassembled WGS sequence"/>
</dbReference>
<feature type="compositionally biased region" description="Low complexity" evidence="4">
    <location>
        <begin position="536"/>
        <end position="563"/>
    </location>
</feature>
<feature type="compositionally biased region" description="Basic and acidic residues" evidence="4">
    <location>
        <begin position="179"/>
        <end position="207"/>
    </location>
</feature>
<dbReference type="GO" id="GO:0005634">
    <property type="term" value="C:nucleus"/>
    <property type="evidence" value="ECO:0007669"/>
    <property type="project" value="UniProtKB-SubCell"/>
</dbReference>
<feature type="compositionally biased region" description="Low complexity" evidence="4">
    <location>
        <begin position="208"/>
        <end position="219"/>
    </location>
</feature>
<gene>
    <name evidence="6" type="ORF">PMEA_00015558</name>
</gene>
<proteinExistence type="predicted"/>